<protein>
    <submittedName>
        <fullName evidence="3">Uncharacterized protein</fullName>
    </submittedName>
</protein>
<dbReference type="OrthoDB" id="3687473at2759"/>
<sequence>MDNTTTPQQPYLDSPPSPPSTTPTPHTSPSSSDSSTTIKPLPPLPVSTTFTEPYRDDPSEPTNHTYRDDPSSPPHNIPHFYTDSTPLSTPTDENIPLAHFLHTYPAEAPPSYSVAIRQTRDTLIQYIPNNTYTPQYVHGRNVFFEIDEESGEVVGRTDDVRHGVEKVVAMFVVAIVLLVLSGILAWMALGGVS</sequence>
<feature type="compositionally biased region" description="Polar residues" evidence="1">
    <location>
        <begin position="1"/>
        <end position="11"/>
    </location>
</feature>
<accession>A0A6A7A555</accession>
<keyword evidence="2" id="KW-0812">Transmembrane</keyword>
<evidence type="ECO:0000256" key="1">
    <source>
        <dbReference type="SAM" id="MobiDB-lite"/>
    </source>
</evidence>
<evidence type="ECO:0000256" key="2">
    <source>
        <dbReference type="SAM" id="Phobius"/>
    </source>
</evidence>
<evidence type="ECO:0000313" key="4">
    <source>
        <dbReference type="Proteomes" id="UP000799424"/>
    </source>
</evidence>
<dbReference type="Proteomes" id="UP000799424">
    <property type="component" value="Unassembled WGS sequence"/>
</dbReference>
<feature type="region of interest" description="Disordered" evidence="1">
    <location>
        <begin position="1"/>
        <end position="93"/>
    </location>
</feature>
<organism evidence="3 4">
    <name type="scientific">Ophiobolus disseminans</name>
    <dbReference type="NCBI Taxonomy" id="1469910"/>
    <lineage>
        <taxon>Eukaryota</taxon>
        <taxon>Fungi</taxon>
        <taxon>Dikarya</taxon>
        <taxon>Ascomycota</taxon>
        <taxon>Pezizomycotina</taxon>
        <taxon>Dothideomycetes</taxon>
        <taxon>Pleosporomycetidae</taxon>
        <taxon>Pleosporales</taxon>
        <taxon>Pleosporineae</taxon>
        <taxon>Phaeosphaeriaceae</taxon>
        <taxon>Ophiobolus</taxon>
    </lineage>
</organism>
<gene>
    <name evidence="3" type="ORF">CC86DRAFT_465698</name>
</gene>
<feature type="compositionally biased region" description="Low complexity" evidence="1">
    <location>
        <begin position="23"/>
        <end position="37"/>
    </location>
</feature>
<dbReference type="EMBL" id="MU006223">
    <property type="protein sequence ID" value="KAF2827869.1"/>
    <property type="molecule type" value="Genomic_DNA"/>
</dbReference>
<dbReference type="AlphaFoldDB" id="A0A6A7A555"/>
<feature type="compositionally biased region" description="Polar residues" evidence="1">
    <location>
        <begin position="82"/>
        <end position="92"/>
    </location>
</feature>
<keyword evidence="2" id="KW-0472">Membrane</keyword>
<name>A0A6A7A555_9PLEO</name>
<reference evidence="3" key="1">
    <citation type="journal article" date="2020" name="Stud. Mycol.">
        <title>101 Dothideomycetes genomes: a test case for predicting lifestyles and emergence of pathogens.</title>
        <authorList>
            <person name="Haridas S."/>
            <person name="Albert R."/>
            <person name="Binder M."/>
            <person name="Bloem J."/>
            <person name="Labutti K."/>
            <person name="Salamov A."/>
            <person name="Andreopoulos B."/>
            <person name="Baker S."/>
            <person name="Barry K."/>
            <person name="Bills G."/>
            <person name="Bluhm B."/>
            <person name="Cannon C."/>
            <person name="Castanera R."/>
            <person name="Culley D."/>
            <person name="Daum C."/>
            <person name="Ezra D."/>
            <person name="Gonzalez J."/>
            <person name="Henrissat B."/>
            <person name="Kuo A."/>
            <person name="Liang C."/>
            <person name="Lipzen A."/>
            <person name="Lutzoni F."/>
            <person name="Magnuson J."/>
            <person name="Mondo S."/>
            <person name="Nolan M."/>
            <person name="Ohm R."/>
            <person name="Pangilinan J."/>
            <person name="Park H.-J."/>
            <person name="Ramirez L."/>
            <person name="Alfaro M."/>
            <person name="Sun H."/>
            <person name="Tritt A."/>
            <person name="Yoshinaga Y."/>
            <person name="Zwiers L.-H."/>
            <person name="Turgeon B."/>
            <person name="Goodwin S."/>
            <person name="Spatafora J."/>
            <person name="Crous P."/>
            <person name="Grigoriev I."/>
        </authorList>
    </citation>
    <scope>NUCLEOTIDE SEQUENCE</scope>
    <source>
        <strain evidence="3">CBS 113818</strain>
    </source>
</reference>
<keyword evidence="4" id="KW-1185">Reference proteome</keyword>
<proteinExistence type="predicted"/>
<feature type="compositionally biased region" description="Pro residues" evidence="1">
    <location>
        <begin position="13"/>
        <end position="22"/>
    </location>
</feature>
<evidence type="ECO:0000313" key="3">
    <source>
        <dbReference type="EMBL" id="KAF2827869.1"/>
    </source>
</evidence>
<feature type="transmembrane region" description="Helical" evidence="2">
    <location>
        <begin position="167"/>
        <end position="189"/>
    </location>
</feature>
<keyword evidence="2" id="KW-1133">Transmembrane helix</keyword>